<accession>A0ABV6QKL9</accession>
<dbReference type="Proteomes" id="UP001589890">
    <property type="component" value="Unassembled WGS sequence"/>
</dbReference>
<gene>
    <name evidence="4" type="ORF">ACFFGN_08710</name>
</gene>
<dbReference type="PROSITE" id="PS51186">
    <property type="entry name" value="GNAT"/>
    <property type="match status" value="1"/>
</dbReference>
<reference evidence="4 5" key="1">
    <citation type="submission" date="2024-09" db="EMBL/GenBank/DDBJ databases">
        <authorList>
            <person name="Sun Q."/>
            <person name="Mori K."/>
        </authorList>
    </citation>
    <scope>NUCLEOTIDE SEQUENCE [LARGE SCALE GENOMIC DNA]</scope>
    <source>
        <strain evidence="4 5">CGMCC 1.15906</strain>
    </source>
</reference>
<evidence type="ECO:0000256" key="1">
    <source>
        <dbReference type="ARBA" id="ARBA00022679"/>
    </source>
</evidence>
<dbReference type="PANTHER" id="PTHR10545:SF29">
    <property type="entry name" value="GH14572P-RELATED"/>
    <property type="match status" value="1"/>
</dbReference>
<dbReference type="RefSeq" id="WP_380044993.1">
    <property type="nucleotide sequence ID" value="NZ_JBHLTC010000009.1"/>
</dbReference>
<evidence type="ECO:0000259" key="3">
    <source>
        <dbReference type="PROSITE" id="PS51186"/>
    </source>
</evidence>
<dbReference type="InterPro" id="IPR051016">
    <property type="entry name" value="Diverse_Substrate_AcTransf"/>
</dbReference>
<dbReference type="SUPFAM" id="SSF55729">
    <property type="entry name" value="Acyl-CoA N-acyltransferases (Nat)"/>
    <property type="match status" value="1"/>
</dbReference>
<dbReference type="CDD" id="cd04301">
    <property type="entry name" value="NAT_SF"/>
    <property type="match status" value="1"/>
</dbReference>
<evidence type="ECO:0000313" key="5">
    <source>
        <dbReference type="Proteomes" id="UP001589890"/>
    </source>
</evidence>
<dbReference type="Gene3D" id="3.40.630.30">
    <property type="match status" value="1"/>
</dbReference>
<feature type="domain" description="N-acetyltransferase" evidence="3">
    <location>
        <begin position="5"/>
        <end position="157"/>
    </location>
</feature>
<protein>
    <submittedName>
        <fullName evidence="4">GNAT family N-acetyltransferase</fullName>
        <ecNumber evidence="4">2.3.-.-</ecNumber>
    </submittedName>
</protein>
<keyword evidence="5" id="KW-1185">Reference proteome</keyword>
<name>A0ABV6QKL9_9ACTN</name>
<dbReference type="EMBL" id="JBHLTC010000009">
    <property type="protein sequence ID" value="MFC0624142.1"/>
    <property type="molecule type" value="Genomic_DNA"/>
</dbReference>
<dbReference type="GO" id="GO:0016746">
    <property type="term" value="F:acyltransferase activity"/>
    <property type="evidence" value="ECO:0007669"/>
    <property type="project" value="UniProtKB-KW"/>
</dbReference>
<proteinExistence type="predicted"/>
<dbReference type="EC" id="2.3.-.-" evidence="4"/>
<sequence length="157" mass="17663">MNESTDIRRAGPDDAKLILTMIRELAGYQDEGEYITVTVDQWRELLGRDDVIVLVAERAGEAMGYVSALRRPQLWSGEDILALDDLYVREQYRDGGIGRALMFELARHALPEGLTISWGMRPENVDGQRFYARLGATFRPKVVAAWPVASYSSAISR</sequence>
<keyword evidence="2 4" id="KW-0012">Acyltransferase</keyword>
<comment type="caution">
    <text evidence="4">The sequence shown here is derived from an EMBL/GenBank/DDBJ whole genome shotgun (WGS) entry which is preliminary data.</text>
</comment>
<dbReference type="PANTHER" id="PTHR10545">
    <property type="entry name" value="DIAMINE N-ACETYLTRANSFERASE"/>
    <property type="match status" value="1"/>
</dbReference>
<dbReference type="InterPro" id="IPR000182">
    <property type="entry name" value="GNAT_dom"/>
</dbReference>
<evidence type="ECO:0000256" key="2">
    <source>
        <dbReference type="ARBA" id="ARBA00023315"/>
    </source>
</evidence>
<keyword evidence="1 4" id="KW-0808">Transferase</keyword>
<organism evidence="4 5">
    <name type="scientific">Kribbella deserti</name>
    <dbReference type="NCBI Taxonomy" id="1926257"/>
    <lineage>
        <taxon>Bacteria</taxon>
        <taxon>Bacillati</taxon>
        <taxon>Actinomycetota</taxon>
        <taxon>Actinomycetes</taxon>
        <taxon>Propionibacteriales</taxon>
        <taxon>Kribbellaceae</taxon>
        <taxon>Kribbella</taxon>
    </lineage>
</organism>
<dbReference type="InterPro" id="IPR016181">
    <property type="entry name" value="Acyl_CoA_acyltransferase"/>
</dbReference>
<dbReference type="Pfam" id="PF00583">
    <property type="entry name" value="Acetyltransf_1"/>
    <property type="match status" value="1"/>
</dbReference>
<evidence type="ECO:0000313" key="4">
    <source>
        <dbReference type="EMBL" id="MFC0624142.1"/>
    </source>
</evidence>